<keyword evidence="15" id="KW-1185">Reference proteome</keyword>
<dbReference type="Gene3D" id="3.30.70.2740">
    <property type="match status" value="1"/>
</dbReference>
<dbReference type="GO" id="GO:0071949">
    <property type="term" value="F:FAD binding"/>
    <property type="evidence" value="ECO:0007669"/>
    <property type="project" value="InterPro"/>
</dbReference>
<organism evidence="14 15">
    <name type="scientific">Mixia osmundae (strain CBS 9802 / IAM 14324 / JCM 22182 / KY 12970)</name>
    <dbReference type="NCBI Taxonomy" id="764103"/>
    <lineage>
        <taxon>Eukaryota</taxon>
        <taxon>Fungi</taxon>
        <taxon>Dikarya</taxon>
        <taxon>Basidiomycota</taxon>
        <taxon>Pucciniomycotina</taxon>
        <taxon>Mixiomycetes</taxon>
        <taxon>Mixiales</taxon>
        <taxon>Mixiaceae</taxon>
        <taxon>Mixia</taxon>
    </lineage>
</organism>
<dbReference type="InterPro" id="IPR036318">
    <property type="entry name" value="FAD-bd_PCMH-like_sf"/>
</dbReference>
<dbReference type="AlphaFoldDB" id="G7E9Y1"/>
<evidence type="ECO:0000256" key="6">
    <source>
        <dbReference type="ARBA" id="ARBA00022946"/>
    </source>
</evidence>
<dbReference type="FunFam" id="1.10.45.10:FF:000001">
    <property type="entry name" value="D-lactate dehydrogenase mitochondrial"/>
    <property type="match status" value="1"/>
</dbReference>
<dbReference type="RefSeq" id="XP_014568681.1">
    <property type="nucleotide sequence ID" value="XM_014713195.1"/>
</dbReference>
<dbReference type="PANTHER" id="PTHR11748:SF111">
    <property type="entry name" value="D-LACTATE DEHYDROGENASE, MITOCHONDRIAL-RELATED"/>
    <property type="match status" value="1"/>
</dbReference>
<evidence type="ECO:0000256" key="2">
    <source>
        <dbReference type="ARBA" id="ARBA00004173"/>
    </source>
</evidence>
<comment type="subcellular location">
    <subcellularLocation>
        <location evidence="2">Mitochondrion</location>
    </subcellularLocation>
</comment>
<name>G7E9Y1_MIXOS</name>
<dbReference type="InterPro" id="IPR016171">
    <property type="entry name" value="Vanillyl_alc_oxidase_C-sub2"/>
</dbReference>
<evidence type="ECO:0000259" key="13">
    <source>
        <dbReference type="PROSITE" id="PS51387"/>
    </source>
</evidence>
<feature type="transmembrane region" description="Helical" evidence="12">
    <location>
        <begin position="69"/>
        <end position="88"/>
    </location>
</feature>
<dbReference type="PANTHER" id="PTHR11748">
    <property type="entry name" value="D-LACTATE DEHYDROGENASE"/>
    <property type="match status" value="1"/>
</dbReference>
<dbReference type="GO" id="GO:1903457">
    <property type="term" value="P:lactate catabolic process"/>
    <property type="evidence" value="ECO:0007669"/>
    <property type="project" value="TreeGrafter"/>
</dbReference>
<keyword evidence="8" id="KW-0496">Mitochondrion</keyword>
<keyword evidence="7" id="KW-0560">Oxidoreductase</keyword>
<dbReference type="GO" id="GO:0004458">
    <property type="term" value="F:D-lactate dehydrogenase (cytochrome) activity"/>
    <property type="evidence" value="ECO:0007669"/>
    <property type="project" value="UniProtKB-EC"/>
</dbReference>
<keyword evidence="12" id="KW-0812">Transmembrane</keyword>
<keyword evidence="6" id="KW-0809">Transit peptide</keyword>
<dbReference type="InParanoid" id="G7E9Y1"/>
<dbReference type="EC" id="1.1.2.4" evidence="9"/>
<keyword evidence="12" id="KW-1133">Transmembrane helix</keyword>
<dbReference type="Gene3D" id="3.30.465.10">
    <property type="match status" value="1"/>
</dbReference>
<comment type="similarity">
    <text evidence="3">Belongs to the FAD-binding oxidoreductase/transferase type 4 family.</text>
</comment>
<feature type="compositionally biased region" description="Low complexity" evidence="11">
    <location>
        <begin position="45"/>
        <end position="56"/>
    </location>
</feature>
<dbReference type="InterPro" id="IPR006094">
    <property type="entry name" value="Oxid_FAD_bind_N"/>
</dbReference>
<dbReference type="OMA" id="RACNAYS"/>
<dbReference type="Proteomes" id="UP000009131">
    <property type="component" value="Unassembled WGS sequence"/>
</dbReference>
<evidence type="ECO:0000256" key="1">
    <source>
        <dbReference type="ARBA" id="ARBA00001974"/>
    </source>
</evidence>
<evidence type="ECO:0000256" key="10">
    <source>
        <dbReference type="ARBA" id="ARBA00051436"/>
    </source>
</evidence>
<dbReference type="Pfam" id="PF01565">
    <property type="entry name" value="FAD_binding_4"/>
    <property type="match status" value="1"/>
</dbReference>
<dbReference type="HOGENOM" id="CLU_017779_3_3_1"/>
<feature type="domain" description="FAD-binding PCMH-type" evidence="13">
    <location>
        <begin position="148"/>
        <end position="342"/>
    </location>
</feature>
<proteinExistence type="inferred from homology"/>
<evidence type="ECO:0000313" key="14">
    <source>
        <dbReference type="EMBL" id="GAA99450.1"/>
    </source>
</evidence>
<dbReference type="InterPro" id="IPR016164">
    <property type="entry name" value="FAD-linked_Oxase-like_C"/>
</dbReference>
<feature type="region of interest" description="Disordered" evidence="11">
    <location>
        <begin position="23"/>
        <end position="60"/>
    </location>
</feature>
<evidence type="ECO:0000256" key="9">
    <source>
        <dbReference type="ARBA" id="ARBA00038897"/>
    </source>
</evidence>
<evidence type="ECO:0000256" key="8">
    <source>
        <dbReference type="ARBA" id="ARBA00023128"/>
    </source>
</evidence>
<evidence type="ECO:0000313" key="15">
    <source>
        <dbReference type="Proteomes" id="UP000009131"/>
    </source>
</evidence>
<dbReference type="SUPFAM" id="SSF56176">
    <property type="entry name" value="FAD-binding/transporter-associated domain-like"/>
    <property type="match status" value="1"/>
</dbReference>
<protein>
    <recommendedName>
        <fullName evidence="9">D-lactate dehydrogenase (cytochrome)</fullName>
        <ecNumber evidence="9">1.1.2.4</ecNumber>
    </recommendedName>
</protein>
<dbReference type="FunFam" id="3.30.465.10:FF:000016">
    <property type="entry name" value="probable D-lactate dehydrogenase, mitochondrial"/>
    <property type="match status" value="1"/>
</dbReference>
<dbReference type="SUPFAM" id="SSF55103">
    <property type="entry name" value="FAD-linked oxidases, C-terminal domain"/>
    <property type="match status" value="1"/>
</dbReference>
<dbReference type="EMBL" id="BABT02000220">
    <property type="protein sequence ID" value="GAA99450.1"/>
    <property type="molecule type" value="Genomic_DNA"/>
</dbReference>
<comment type="catalytic activity">
    <reaction evidence="10">
        <text>(R)-lactate + 2 Fe(III)-[cytochrome c] = 2 Fe(II)-[cytochrome c] + pyruvate + 2 H(+)</text>
        <dbReference type="Rhea" id="RHEA:13521"/>
        <dbReference type="Rhea" id="RHEA-COMP:10350"/>
        <dbReference type="Rhea" id="RHEA-COMP:14399"/>
        <dbReference type="ChEBI" id="CHEBI:15361"/>
        <dbReference type="ChEBI" id="CHEBI:15378"/>
        <dbReference type="ChEBI" id="CHEBI:16004"/>
        <dbReference type="ChEBI" id="CHEBI:29033"/>
        <dbReference type="ChEBI" id="CHEBI:29034"/>
        <dbReference type="EC" id="1.1.2.4"/>
    </reaction>
</comment>
<keyword evidence="12" id="KW-0472">Membrane</keyword>
<dbReference type="InterPro" id="IPR016166">
    <property type="entry name" value="FAD-bd_PCMH"/>
</dbReference>
<dbReference type="Pfam" id="PF02913">
    <property type="entry name" value="FAD-oxidase_C"/>
    <property type="match status" value="1"/>
</dbReference>
<reference evidence="14 15" key="2">
    <citation type="journal article" date="2012" name="Open Biol.">
        <title>Characteristics of nucleosomes and linker DNA regions on the genome of the basidiomycete Mixia osmundae revealed by mono- and dinucleosome mapping.</title>
        <authorList>
            <person name="Nishida H."/>
            <person name="Kondo S."/>
            <person name="Matsumoto T."/>
            <person name="Suzuki Y."/>
            <person name="Yoshikawa H."/>
            <person name="Taylor T.D."/>
            <person name="Sugiyama J."/>
        </authorList>
    </citation>
    <scope>NUCLEOTIDE SEQUENCE [LARGE SCALE GENOMIC DNA]</scope>
    <source>
        <strain evidence="15">CBS 9802 / IAM 14324 / JCM 22182 / KY 12970</strain>
    </source>
</reference>
<accession>G7E9Y1</accession>
<dbReference type="GO" id="GO:0008720">
    <property type="term" value="F:D-lactate dehydrogenase (NAD+) activity"/>
    <property type="evidence" value="ECO:0007669"/>
    <property type="project" value="TreeGrafter"/>
</dbReference>
<keyword evidence="5" id="KW-0274">FAD</keyword>
<reference evidence="14 15" key="1">
    <citation type="journal article" date="2011" name="J. Gen. Appl. Microbiol.">
        <title>Draft genome sequencing of the enigmatic basidiomycete Mixia osmundae.</title>
        <authorList>
            <person name="Nishida H."/>
            <person name="Nagatsuka Y."/>
            <person name="Sugiyama J."/>
        </authorList>
    </citation>
    <scope>NUCLEOTIDE SEQUENCE [LARGE SCALE GENOMIC DNA]</scope>
    <source>
        <strain evidence="15">CBS 9802 / IAM 14324 / JCM 22182 / KY 12970</strain>
    </source>
</reference>
<evidence type="ECO:0000256" key="5">
    <source>
        <dbReference type="ARBA" id="ARBA00022827"/>
    </source>
</evidence>
<evidence type="ECO:0000256" key="7">
    <source>
        <dbReference type="ARBA" id="ARBA00023002"/>
    </source>
</evidence>
<dbReference type="InterPro" id="IPR004113">
    <property type="entry name" value="FAD-bd_oxidored_4_C"/>
</dbReference>
<dbReference type="eggNOG" id="KOG1231">
    <property type="taxonomic scope" value="Eukaryota"/>
</dbReference>
<comment type="caution">
    <text evidence="14">The sequence shown here is derived from an EMBL/GenBank/DDBJ whole genome shotgun (WGS) entry which is preliminary data.</text>
</comment>
<dbReference type="OrthoDB" id="7786253at2759"/>
<dbReference type="Gene3D" id="1.10.45.10">
    <property type="entry name" value="Vanillyl-alcohol Oxidase, Chain A, domain 4"/>
    <property type="match status" value="1"/>
</dbReference>
<dbReference type="PROSITE" id="PS51387">
    <property type="entry name" value="FAD_PCMH"/>
    <property type="match status" value="1"/>
</dbReference>
<gene>
    <name evidence="14" type="primary">Mo06149</name>
    <name evidence="14" type="ORF">E5Q_06149</name>
</gene>
<dbReference type="GO" id="GO:0005739">
    <property type="term" value="C:mitochondrion"/>
    <property type="evidence" value="ECO:0007669"/>
    <property type="project" value="UniProtKB-SubCell"/>
</dbReference>
<evidence type="ECO:0000256" key="4">
    <source>
        <dbReference type="ARBA" id="ARBA00022630"/>
    </source>
</evidence>
<keyword evidence="4" id="KW-0285">Flavoprotein</keyword>
<evidence type="ECO:0000256" key="11">
    <source>
        <dbReference type="SAM" id="MobiDB-lite"/>
    </source>
</evidence>
<dbReference type="FunFam" id="3.30.70.2740:FF:000001">
    <property type="entry name" value="D-lactate dehydrogenase mitochondrial"/>
    <property type="match status" value="1"/>
</dbReference>
<evidence type="ECO:0000256" key="12">
    <source>
        <dbReference type="SAM" id="Phobius"/>
    </source>
</evidence>
<dbReference type="STRING" id="764103.G7E9Y1"/>
<dbReference type="InterPro" id="IPR016169">
    <property type="entry name" value="FAD-bd_PCMH_sub2"/>
</dbReference>
<evidence type="ECO:0000256" key="3">
    <source>
        <dbReference type="ARBA" id="ARBA00008000"/>
    </source>
</evidence>
<sequence length="595" mass="64538">MSVRADGLRRVCVASRRCLQTSAGASQRVHPLQPQDRPFKPPSLRPSSRLESARLPNGMRGHKQRWSTLTLIMLATVTGSSTYALALLSKSATNSKAVADELAMPNPTQAQFDAALEAAKNVVGHENCTTDQQELVAHGTSDWSYHMTRKVPGAVLYPNSTDDVVRIVKIAKLHGIPIVPFAGGTSLEGQFMAPQHGVPEDHKPETDEMKAGRSFTLDFANMTNILAVHAGDLDAVVQPGLTYDDLNEQLKDRQLFFPVDPGPGACIGGMIGTGCSGTNAVRYGTMRENVIAMKVVMADGQVVTTRSRARKSSAGPNLGQLFLGSEGTLGIVTEATLKLYPVMPTTVSVISFPSVRAAADAAAEMVGRGVGVACLELLDDVMMKAVNKANALDKTRRQWAETASLFIKFSGNEAQMNHDAKTTREIVKRHGSLQVTFAKDKTEADELWQSRKVALWSALSYLDDDKTRVWTTDVCVPITNLPALIEETQRDLESAGLIAPMVGHVGDGNFHALILFRNDDELKRTRAAVHRMVERAQTLDGTCTGEHSVGVGKREYLAAELGQPTVEVLRKLKQSLDPQGIFNPGKLYPGKDIKH</sequence>
<comment type="cofactor">
    <cofactor evidence="1">
        <name>FAD</name>
        <dbReference type="ChEBI" id="CHEBI:57692"/>
    </cofactor>
</comment>